<reference evidence="2" key="1">
    <citation type="submission" date="2022-08" db="EMBL/GenBank/DDBJ databases">
        <title>Complete genome of Mycoplasma iguanae type strain 2327.</title>
        <authorList>
            <person name="Spergser J."/>
        </authorList>
    </citation>
    <scope>NUCLEOTIDE SEQUENCE</scope>
    <source>
        <strain evidence="2">2327</strain>
    </source>
</reference>
<dbReference type="InterPro" id="IPR038476">
    <property type="entry name" value="UvrC_RNase_H_dom_sf"/>
</dbReference>
<dbReference type="PANTHER" id="PTHR30562:SF1">
    <property type="entry name" value="UVRABC SYSTEM PROTEIN C"/>
    <property type="match status" value="1"/>
</dbReference>
<proteinExistence type="predicted"/>
<dbReference type="InterPro" id="IPR001162">
    <property type="entry name" value="UvrC_RNase_H_dom"/>
</dbReference>
<dbReference type="InterPro" id="IPR010994">
    <property type="entry name" value="RuvA_2-like"/>
</dbReference>
<dbReference type="PANTHER" id="PTHR30562">
    <property type="entry name" value="UVRC/OXIDOREDUCTASE"/>
    <property type="match status" value="1"/>
</dbReference>
<dbReference type="Proteomes" id="UP001059252">
    <property type="component" value="Chromosome"/>
</dbReference>
<dbReference type="Gene3D" id="3.30.420.340">
    <property type="entry name" value="UvrC, RNAse H endonuclease domain"/>
    <property type="match status" value="1"/>
</dbReference>
<organism evidence="2 3">
    <name type="scientific">Mycoplasma iguanae</name>
    <dbReference type="NCBI Taxonomy" id="292461"/>
    <lineage>
        <taxon>Bacteria</taxon>
        <taxon>Bacillati</taxon>
        <taxon>Mycoplasmatota</taxon>
        <taxon>Mollicutes</taxon>
        <taxon>Mycoplasmataceae</taxon>
        <taxon>Mycoplasma</taxon>
    </lineage>
</organism>
<dbReference type="InterPro" id="IPR050066">
    <property type="entry name" value="UvrABC_protein_C"/>
</dbReference>
<dbReference type="EMBL" id="CP102734">
    <property type="protein sequence ID" value="UVD81661.1"/>
    <property type="molecule type" value="Genomic_DNA"/>
</dbReference>
<feature type="domain" description="UvrC family homology region profile" evidence="1">
    <location>
        <begin position="1"/>
        <end position="127"/>
    </location>
</feature>
<evidence type="ECO:0000259" key="1">
    <source>
        <dbReference type="PROSITE" id="PS50165"/>
    </source>
</evidence>
<dbReference type="RefSeq" id="WP_258210835.1">
    <property type="nucleotide sequence ID" value="NZ_CP102734.1"/>
</dbReference>
<protein>
    <recommendedName>
        <fullName evidence="1">UvrC family homology region profile domain-containing protein</fullName>
    </recommendedName>
</protein>
<gene>
    <name evidence="2" type="ORF">NV226_02970</name>
</gene>
<name>A0ABY5R8Q2_9MOLU</name>
<dbReference type="SUPFAM" id="SSF47781">
    <property type="entry name" value="RuvA domain 2-like"/>
    <property type="match status" value="1"/>
</dbReference>
<evidence type="ECO:0000313" key="2">
    <source>
        <dbReference type="EMBL" id="UVD81661.1"/>
    </source>
</evidence>
<keyword evidence="3" id="KW-1185">Reference proteome</keyword>
<evidence type="ECO:0000313" key="3">
    <source>
        <dbReference type="Proteomes" id="UP001059252"/>
    </source>
</evidence>
<dbReference type="PROSITE" id="PS50165">
    <property type="entry name" value="UVRC"/>
    <property type="match status" value="1"/>
</dbReference>
<sequence length="248" mass="28580">MAYLNLEENITEMQNSFNIEQTRIASNLEKFKKITKVDSLYRFGIFDNSHLGNTDVVSKLVVFVNGKENTSENRQFKIDAEEDTRKADVAYLAKALRKWASSDNRFELDTLIVDGGIGHIHEAKKILSEFAINIPVIGLVKNDKHTTEYLIDANEKKVTIKDQVLLNYLRYIQDLVDKKAKSFHHKRKIQNTLEGTLSKIKGLSPEKENQLITYFGSYSAIYNASIEELNKIVSKRIAEEIYKKMRKE</sequence>
<accession>A0ABY5R8Q2</accession>
<dbReference type="Gene3D" id="1.10.150.20">
    <property type="entry name" value="5' to 3' exonuclease, C-terminal subdomain"/>
    <property type="match status" value="1"/>
</dbReference>
<dbReference type="Pfam" id="PF08459">
    <property type="entry name" value="UvrC_RNaseH_dom"/>
    <property type="match status" value="1"/>
</dbReference>